<feature type="non-terminal residue" evidence="1">
    <location>
        <position position="79"/>
    </location>
</feature>
<dbReference type="Proteomes" id="UP001529510">
    <property type="component" value="Unassembled WGS sequence"/>
</dbReference>
<sequence>TLGFKILCTLRHVLSEVIFHGVPVNKIIRARTTARISSPNPLQSFSRFLSYPVHPVVCHCKTRCFTGDLHCFSRSLYLS</sequence>
<dbReference type="EMBL" id="JAMKFB020000003">
    <property type="protein sequence ID" value="KAL0197566.1"/>
    <property type="molecule type" value="Genomic_DNA"/>
</dbReference>
<gene>
    <name evidence="1" type="ORF">M9458_006106</name>
</gene>
<protein>
    <submittedName>
        <fullName evidence="1">Uncharacterized protein</fullName>
    </submittedName>
</protein>
<keyword evidence="2" id="KW-1185">Reference proteome</keyword>
<reference evidence="1 2" key="1">
    <citation type="submission" date="2024-05" db="EMBL/GenBank/DDBJ databases">
        <title>Genome sequencing and assembly of Indian major carp, Cirrhinus mrigala (Hamilton, 1822).</title>
        <authorList>
            <person name="Mohindra V."/>
            <person name="Chowdhury L.M."/>
            <person name="Lal K."/>
            <person name="Jena J.K."/>
        </authorList>
    </citation>
    <scope>NUCLEOTIDE SEQUENCE [LARGE SCALE GENOMIC DNA]</scope>
    <source>
        <strain evidence="1">CM1030</strain>
        <tissue evidence="1">Blood</tissue>
    </source>
</reference>
<feature type="non-terminal residue" evidence="1">
    <location>
        <position position="1"/>
    </location>
</feature>
<comment type="caution">
    <text evidence="1">The sequence shown here is derived from an EMBL/GenBank/DDBJ whole genome shotgun (WGS) entry which is preliminary data.</text>
</comment>
<proteinExistence type="predicted"/>
<evidence type="ECO:0000313" key="1">
    <source>
        <dbReference type="EMBL" id="KAL0197566.1"/>
    </source>
</evidence>
<name>A0ABD0RI49_CIRMR</name>
<evidence type="ECO:0000313" key="2">
    <source>
        <dbReference type="Proteomes" id="UP001529510"/>
    </source>
</evidence>
<accession>A0ABD0RI49</accession>
<dbReference type="AlphaFoldDB" id="A0ABD0RI49"/>
<organism evidence="1 2">
    <name type="scientific">Cirrhinus mrigala</name>
    <name type="common">Mrigala</name>
    <dbReference type="NCBI Taxonomy" id="683832"/>
    <lineage>
        <taxon>Eukaryota</taxon>
        <taxon>Metazoa</taxon>
        <taxon>Chordata</taxon>
        <taxon>Craniata</taxon>
        <taxon>Vertebrata</taxon>
        <taxon>Euteleostomi</taxon>
        <taxon>Actinopterygii</taxon>
        <taxon>Neopterygii</taxon>
        <taxon>Teleostei</taxon>
        <taxon>Ostariophysi</taxon>
        <taxon>Cypriniformes</taxon>
        <taxon>Cyprinidae</taxon>
        <taxon>Labeoninae</taxon>
        <taxon>Labeonini</taxon>
        <taxon>Cirrhinus</taxon>
    </lineage>
</organism>